<keyword evidence="2" id="KW-1185">Reference proteome</keyword>
<dbReference type="InterPro" id="IPR047589">
    <property type="entry name" value="DUF11_rpt"/>
</dbReference>
<evidence type="ECO:0000313" key="1">
    <source>
        <dbReference type="EMBL" id="MCU6744360.1"/>
    </source>
</evidence>
<gene>
    <name evidence="1" type="ORF">OCV77_07610</name>
</gene>
<dbReference type="Proteomes" id="UP001652432">
    <property type="component" value="Unassembled WGS sequence"/>
</dbReference>
<name>A0ABT2T281_9FIRM</name>
<dbReference type="NCBIfam" id="TIGR01451">
    <property type="entry name" value="B_ant_repeat"/>
    <property type="match status" value="1"/>
</dbReference>
<evidence type="ECO:0000313" key="2">
    <source>
        <dbReference type="Proteomes" id="UP001652432"/>
    </source>
</evidence>
<protein>
    <submittedName>
        <fullName evidence="1">DUF11 domain-containing protein</fullName>
    </submittedName>
</protein>
<dbReference type="RefSeq" id="WP_262574399.1">
    <property type="nucleotide sequence ID" value="NZ_JAOQKJ010000005.1"/>
</dbReference>
<comment type="caution">
    <text evidence="1">The sequence shown here is derived from an EMBL/GenBank/DDBJ whole genome shotgun (WGS) entry which is preliminary data.</text>
</comment>
<organism evidence="1 2">
    <name type="scientific">Suilimivivens aceti</name>
    <dbReference type="NCBI Taxonomy" id="2981774"/>
    <lineage>
        <taxon>Bacteria</taxon>
        <taxon>Bacillati</taxon>
        <taxon>Bacillota</taxon>
        <taxon>Clostridia</taxon>
        <taxon>Lachnospirales</taxon>
        <taxon>Lachnospiraceae</taxon>
        <taxon>Suilimivivens</taxon>
    </lineage>
</organism>
<proteinExistence type="predicted"/>
<sequence length="283" mass="29100">MARFTNQAQIRYGDAVSNSNIAVGEILEVLSVTKTAVRNTYGQNDSVTYIVSIVNAGTVPFTGITVTDNLGAYPFGGNTLVPLTYIAGTAKYYVNGVVQATPAVTAGPPLVVAGLTIPANGNITLIYEAAVNRYAPLSVESSVVNTVTVSGNGITAVQAEETIQAESAPVLMITKSVSPVPVTENGTLTYTFLIQNIGNVAAEEATGVIVTDQFDPILSNLAVSFNGTAFSSPAGYTYNEATGTFATVAGQVTVPAASFVQDAETGVWSISPGVSTLVITGTI</sequence>
<reference evidence="1 2" key="1">
    <citation type="journal article" date="2021" name="ISME Commun">
        <title>Automated analysis of genomic sequences facilitates high-throughput and comprehensive description of bacteria.</title>
        <authorList>
            <person name="Hitch T.C.A."/>
        </authorList>
    </citation>
    <scope>NUCLEOTIDE SEQUENCE [LARGE SCALE GENOMIC DNA]</scope>
    <source>
        <strain evidence="1 2">Sanger_18</strain>
    </source>
</reference>
<accession>A0ABT2T281</accession>
<dbReference type="EMBL" id="JAOQKJ010000005">
    <property type="protein sequence ID" value="MCU6744360.1"/>
    <property type="molecule type" value="Genomic_DNA"/>
</dbReference>